<reference evidence="4" key="1">
    <citation type="submission" date="2022-12" db="EMBL/GenBank/DDBJ databases">
        <title>Paraconexibacter alkalitolerans sp. nov. and Baekduia alba sp. nov., isolated from soil and emended description of the genera Paraconexibacter (Chun et al., 2020) and Baekduia (An et al., 2020).</title>
        <authorList>
            <person name="Vieira S."/>
            <person name="Huber K.J."/>
            <person name="Geppert A."/>
            <person name="Wolf J."/>
            <person name="Neumann-Schaal M."/>
            <person name="Muesken M."/>
            <person name="Overmann J."/>
        </authorList>
    </citation>
    <scope>NUCLEOTIDE SEQUENCE</scope>
    <source>
        <strain evidence="4">AEG42_29</strain>
    </source>
</reference>
<dbReference type="PROSITE" id="PS50801">
    <property type="entry name" value="STAS"/>
    <property type="match status" value="1"/>
</dbReference>
<gene>
    <name evidence="4" type="ORF">DSM112329_01858</name>
</gene>
<evidence type="ECO:0000256" key="2">
    <source>
        <dbReference type="RuleBase" id="RU003749"/>
    </source>
</evidence>
<dbReference type="PANTHER" id="PTHR33495">
    <property type="entry name" value="ANTI-SIGMA FACTOR ANTAGONIST TM_1081-RELATED-RELATED"/>
    <property type="match status" value="1"/>
</dbReference>
<dbReference type="KEGG" id="parq:DSM112329_01858"/>
<evidence type="ECO:0000256" key="1">
    <source>
        <dbReference type="ARBA" id="ARBA00009013"/>
    </source>
</evidence>
<sequence>MRDPVDLTGGDHAAALPGEFTVLVAVVDDTVAISLHGELDIATAPQAREAFDAALSGPAPAIFVDLGALAFVDSSGLRELIRLHQLAQARAKVVAISPGGPATQRAFELSGLDDILPFVDAGL</sequence>
<dbReference type="InterPro" id="IPR036513">
    <property type="entry name" value="STAS_dom_sf"/>
</dbReference>
<dbReference type="EMBL" id="CP114014">
    <property type="protein sequence ID" value="XAY05017.1"/>
    <property type="molecule type" value="Genomic_DNA"/>
</dbReference>
<feature type="domain" description="STAS" evidence="3">
    <location>
        <begin position="20"/>
        <end position="123"/>
    </location>
</feature>
<dbReference type="NCBIfam" id="TIGR00377">
    <property type="entry name" value="ant_ant_sig"/>
    <property type="match status" value="1"/>
</dbReference>
<dbReference type="InterPro" id="IPR058548">
    <property type="entry name" value="MlaB-like_STAS"/>
</dbReference>
<dbReference type="Gene3D" id="3.30.750.24">
    <property type="entry name" value="STAS domain"/>
    <property type="match status" value="1"/>
</dbReference>
<comment type="similarity">
    <text evidence="1 2">Belongs to the anti-sigma-factor antagonist family.</text>
</comment>
<dbReference type="Pfam" id="PF13466">
    <property type="entry name" value="STAS_2"/>
    <property type="match status" value="1"/>
</dbReference>
<name>A0AAU7AU44_9ACTN</name>
<dbReference type="CDD" id="cd07043">
    <property type="entry name" value="STAS_anti-anti-sigma_factors"/>
    <property type="match status" value="1"/>
</dbReference>
<proteinExistence type="inferred from homology"/>
<evidence type="ECO:0000259" key="3">
    <source>
        <dbReference type="PROSITE" id="PS50801"/>
    </source>
</evidence>
<accession>A0AAU7AU44</accession>
<dbReference type="SUPFAM" id="SSF52091">
    <property type="entry name" value="SpoIIaa-like"/>
    <property type="match status" value="1"/>
</dbReference>
<dbReference type="InterPro" id="IPR002645">
    <property type="entry name" value="STAS_dom"/>
</dbReference>
<dbReference type="InterPro" id="IPR003658">
    <property type="entry name" value="Anti-sigma_ant"/>
</dbReference>
<dbReference type="PANTHER" id="PTHR33495:SF2">
    <property type="entry name" value="ANTI-SIGMA FACTOR ANTAGONIST TM_1081-RELATED"/>
    <property type="match status" value="1"/>
</dbReference>
<organism evidence="4">
    <name type="scientific">Paraconexibacter sp. AEG42_29</name>
    <dbReference type="NCBI Taxonomy" id="2997339"/>
    <lineage>
        <taxon>Bacteria</taxon>
        <taxon>Bacillati</taxon>
        <taxon>Actinomycetota</taxon>
        <taxon>Thermoleophilia</taxon>
        <taxon>Solirubrobacterales</taxon>
        <taxon>Paraconexibacteraceae</taxon>
        <taxon>Paraconexibacter</taxon>
    </lineage>
</organism>
<evidence type="ECO:0000313" key="4">
    <source>
        <dbReference type="EMBL" id="XAY05017.1"/>
    </source>
</evidence>
<dbReference type="RefSeq" id="WP_354701539.1">
    <property type="nucleotide sequence ID" value="NZ_CP114014.1"/>
</dbReference>
<dbReference type="AlphaFoldDB" id="A0AAU7AU44"/>
<protein>
    <recommendedName>
        <fullName evidence="2">Anti-sigma factor antagonist</fullName>
    </recommendedName>
</protein>
<dbReference type="GO" id="GO:0043856">
    <property type="term" value="F:anti-sigma factor antagonist activity"/>
    <property type="evidence" value="ECO:0007669"/>
    <property type="project" value="InterPro"/>
</dbReference>